<feature type="coiled-coil region" evidence="1">
    <location>
        <begin position="394"/>
        <end position="421"/>
    </location>
</feature>
<sequence>MTAVDHAWSLARELSIPSTRPTWIPDLCDMQSWSTPKKSIDEALYSASVLQLPSTSSEDDLDDRLASEAQSLGISPVQVTSGLDRIASSVSTITIASDSINPSSIQSQSTTATSCASSEHRPATQSSRISDHAPSSSDVPSLASASERKKYSPLRRGFQKMAGFRKKRSGGRSASSTLTSISSDAETNDSEEISVDMQSPLSVKSSKSSWSQPLSVAKSSCESQPFVDMEALQRSMECKELLNLRMAQLDEKARFLEFQAVLMLQLRSERDLLKAQKKTTHERVIAEQRSKMDRTVEDLEARQLEEEMKMEKEHELEKKAVMLRLRHMEAYCQNPTPPPTPVDQNSRHASIDSPFPERKVTEKDYHNLAQQYRERDIMDSLHASKVNVLRGKQKRAVENLIRKKEKEMEVLEREQNKELAVIDRDYASQETDLRLALARKRARLECRWKTQALIERTKMEKATGLKYASLPDVVTIEGANGSSSTR</sequence>
<dbReference type="AlphaFoldDB" id="W9WZU0"/>
<name>W9WZU0_9EURO</name>
<dbReference type="HOGENOM" id="CLU_540821_0_0_1"/>
<reference evidence="3 4" key="1">
    <citation type="submission" date="2013-03" db="EMBL/GenBank/DDBJ databases">
        <title>The Genome Sequence of Cladophialophora psammophila CBS 110553.</title>
        <authorList>
            <consortium name="The Broad Institute Genomics Platform"/>
            <person name="Cuomo C."/>
            <person name="de Hoog S."/>
            <person name="Gorbushina A."/>
            <person name="Walker B."/>
            <person name="Young S.K."/>
            <person name="Zeng Q."/>
            <person name="Gargeya S."/>
            <person name="Fitzgerald M."/>
            <person name="Haas B."/>
            <person name="Abouelleil A."/>
            <person name="Allen A.W."/>
            <person name="Alvarado L."/>
            <person name="Arachchi H.M."/>
            <person name="Berlin A.M."/>
            <person name="Chapman S.B."/>
            <person name="Gainer-Dewar J."/>
            <person name="Goldberg J."/>
            <person name="Griggs A."/>
            <person name="Gujja S."/>
            <person name="Hansen M."/>
            <person name="Howarth C."/>
            <person name="Imamovic A."/>
            <person name="Ireland A."/>
            <person name="Larimer J."/>
            <person name="McCowan C."/>
            <person name="Murphy C."/>
            <person name="Pearson M."/>
            <person name="Poon T.W."/>
            <person name="Priest M."/>
            <person name="Roberts A."/>
            <person name="Saif S."/>
            <person name="Shea T."/>
            <person name="Sisk P."/>
            <person name="Sykes S."/>
            <person name="Wortman J."/>
            <person name="Nusbaum C."/>
            <person name="Birren B."/>
        </authorList>
    </citation>
    <scope>NUCLEOTIDE SEQUENCE [LARGE SCALE GENOMIC DNA]</scope>
    <source>
        <strain evidence="3 4">CBS 110553</strain>
    </source>
</reference>
<gene>
    <name evidence="3" type="ORF">A1O5_06264</name>
</gene>
<dbReference type="Proteomes" id="UP000019471">
    <property type="component" value="Unassembled WGS sequence"/>
</dbReference>
<organism evidence="3 4">
    <name type="scientific">Cladophialophora psammophila CBS 110553</name>
    <dbReference type="NCBI Taxonomy" id="1182543"/>
    <lineage>
        <taxon>Eukaryota</taxon>
        <taxon>Fungi</taxon>
        <taxon>Dikarya</taxon>
        <taxon>Ascomycota</taxon>
        <taxon>Pezizomycotina</taxon>
        <taxon>Eurotiomycetes</taxon>
        <taxon>Chaetothyriomycetidae</taxon>
        <taxon>Chaetothyriales</taxon>
        <taxon>Herpotrichiellaceae</taxon>
        <taxon>Cladophialophora</taxon>
    </lineage>
</organism>
<dbReference type="EMBL" id="AMGX01000009">
    <property type="protein sequence ID" value="EXJ70196.1"/>
    <property type="molecule type" value="Genomic_DNA"/>
</dbReference>
<dbReference type="OrthoDB" id="9977870at2759"/>
<feature type="compositionally biased region" description="Low complexity" evidence="2">
    <location>
        <begin position="133"/>
        <end position="145"/>
    </location>
</feature>
<feature type="region of interest" description="Disordered" evidence="2">
    <location>
        <begin position="101"/>
        <end position="207"/>
    </location>
</feature>
<dbReference type="GeneID" id="19190975"/>
<accession>W9WZU0</accession>
<keyword evidence="4" id="KW-1185">Reference proteome</keyword>
<evidence type="ECO:0000256" key="2">
    <source>
        <dbReference type="SAM" id="MobiDB-lite"/>
    </source>
</evidence>
<feature type="compositionally biased region" description="Low complexity" evidence="2">
    <location>
        <begin position="101"/>
        <end position="117"/>
    </location>
</feature>
<dbReference type="RefSeq" id="XP_007745048.1">
    <property type="nucleotide sequence ID" value="XM_007746858.1"/>
</dbReference>
<evidence type="ECO:0000313" key="4">
    <source>
        <dbReference type="Proteomes" id="UP000019471"/>
    </source>
</evidence>
<keyword evidence="1" id="KW-0175">Coiled coil</keyword>
<protein>
    <submittedName>
        <fullName evidence="3">Uncharacterized protein</fullName>
    </submittedName>
</protein>
<dbReference type="STRING" id="1182543.W9WZU0"/>
<comment type="caution">
    <text evidence="3">The sequence shown here is derived from an EMBL/GenBank/DDBJ whole genome shotgun (WGS) entry which is preliminary data.</text>
</comment>
<dbReference type="eggNOG" id="KOG1812">
    <property type="taxonomic scope" value="Eukaryota"/>
</dbReference>
<evidence type="ECO:0000256" key="1">
    <source>
        <dbReference type="SAM" id="Coils"/>
    </source>
</evidence>
<evidence type="ECO:0000313" key="3">
    <source>
        <dbReference type="EMBL" id="EXJ70196.1"/>
    </source>
</evidence>
<proteinExistence type="predicted"/>
<feature type="compositionally biased region" description="Low complexity" evidence="2">
    <location>
        <begin position="198"/>
        <end position="207"/>
    </location>
</feature>
<feature type="compositionally biased region" description="Low complexity" evidence="2">
    <location>
        <begin position="171"/>
        <end position="183"/>
    </location>
</feature>